<dbReference type="RefSeq" id="WP_257874904.1">
    <property type="nucleotide sequence ID" value="NZ_CP123447.1"/>
</dbReference>
<dbReference type="STRING" id="1522312.GCA_900177895_01555"/>
<accession>A0A238TBR9</accession>
<keyword evidence="1" id="KW-0472">Membrane</keyword>
<keyword evidence="1" id="KW-1133">Transmembrane helix</keyword>
<dbReference type="EMBL" id="FXUV01000015">
    <property type="protein sequence ID" value="SMQ12099.1"/>
    <property type="molecule type" value="Genomic_DNA"/>
</dbReference>
<sequence length="41" mass="4894">MKSFQDKVNEQIEKEISLQHKLLKWGVILLVTGYIFRLFIS</sequence>
<reference evidence="3 4" key="2">
    <citation type="submission" date="2017-06" db="EMBL/GenBank/DDBJ databases">
        <authorList>
            <person name="Kim H.J."/>
            <person name="Triplett B.A."/>
        </authorList>
    </citation>
    <scope>NUCLEOTIDE SEQUENCE [LARGE SCALE GENOMIC DNA]</scope>
    <source>
        <strain evidence="3">Kingella_eburonensis</strain>
    </source>
</reference>
<evidence type="ECO:0000256" key="1">
    <source>
        <dbReference type="SAM" id="Phobius"/>
    </source>
</evidence>
<keyword evidence="4" id="KW-1185">Reference proteome</keyword>
<gene>
    <name evidence="3" type="ORF">KEBURONENSIS_01032</name>
    <name evidence="2" type="ORF">KEBURONENSIS_01108</name>
</gene>
<dbReference type="AlphaFoldDB" id="A0A238TBR9"/>
<evidence type="ECO:0000313" key="2">
    <source>
        <dbReference type="EMBL" id="SMQ12099.1"/>
    </source>
</evidence>
<protein>
    <submittedName>
        <fullName evidence="3">Uncharacterized protein</fullName>
    </submittedName>
</protein>
<proteinExistence type="predicted"/>
<dbReference type="EMBL" id="FXUV02000017">
    <property type="protein sequence ID" value="SNB63113.1"/>
    <property type="molecule type" value="Genomic_DNA"/>
</dbReference>
<dbReference type="Proteomes" id="UP000215450">
    <property type="component" value="Unassembled WGS sequence"/>
</dbReference>
<name>A0A238TBR9_9NEIS</name>
<reference evidence="2" key="1">
    <citation type="submission" date="2017-05" db="EMBL/GenBank/DDBJ databases">
        <authorList>
            <person name="Song R."/>
            <person name="Chenine A.L."/>
            <person name="Ruprecht R.M."/>
        </authorList>
    </citation>
    <scope>NUCLEOTIDE SEQUENCE</scope>
    <source>
        <strain evidence="2">Kingella_eburonensis</strain>
    </source>
</reference>
<keyword evidence="1" id="KW-0812">Transmembrane</keyword>
<feature type="transmembrane region" description="Helical" evidence="1">
    <location>
        <begin position="21"/>
        <end position="40"/>
    </location>
</feature>
<evidence type="ECO:0000313" key="3">
    <source>
        <dbReference type="EMBL" id="SNB63113.1"/>
    </source>
</evidence>
<organism evidence="3 4">
    <name type="scientific">Kingella negevensis</name>
    <dbReference type="NCBI Taxonomy" id="1522312"/>
    <lineage>
        <taxon>Bacteria</taxon>
        <taxon>Pseudomonadati</taxon>
        <taxon>Pseudomonadota</taxon>
        <taxon>Betaproteobacteria</taxon>
        <taxon>Neisseriales</taxon>
        <taxon>Neisseriaceae</taxon>
        <taxon>Kingella</taxon>
    </lineage>
</organism>
<evidence type="ECO:0000313" key="4">
    <source>
        <dbReference type="Proteomes" id="UP000215450"/>
    </source>
</evidence>